<dbReference type="RefSeq" id="WP_271189064.1">
    <property type="nucleotide sequence ID" value="NZ_BSFP01000005.1"/>
</dbReference>
<keyword evidence="2" id="KW-1185">Reference proteome</keyword>
<accession>A0A9W6KEN3</accession>
<reference evidence="1" key="2">
    <citation type="submission" date="2023-01" db="EMBL/GenBank/DDBJ databases">
        <authorList>
            <person name="Sun Q."/>
            <person name="Evtushenko L."/>
        </authorList>
    </citation>
    <scope>NUCLEOTIDE SEQUENCE</scope>
    <source>
        <strain evidence="1">VKM Ac-1321</strain>
    </source>
</reference>
<evidence type="ECO:0000313" key="2">
    <source>
        <dbReference type="Proteomes" id="UP001143480"/>
    </source>
</evidence>
<evidence type="ECO:0000313" key="1">
    <source>
        <dbReference type="EMBL" id="GLK99897.1"/>
    </source>
</evidence>
<reference evidence="1" key="1">
    <citation type="journal article" date="2014" name="Int. J. Syst. Evol. Microbiol.">
        <title>Complete genome sequence of Corynebacterium casei LMG S-19264T (=DSM 44701T), isolated from a smear-ripened cheese.</title>
        <authorList>
            <consortium name="US DOE Joint Genome Institute (JGI-PGF)"/>
            <person name="Walter F."/>
            <person name="Albersmeier A."/>
            <person name="Kalinowski J."/>
            <person name="Ruckert C."/>
        </authorList>
    </citation>
    <scope>NUCLEOTIDE SEQUENCE</scope>
    <source>
        <strain evidence="1">VKM Ac-1321</strain>
    </source>
</reference>
<gene>
    <name evidence="1" type="ORF">GCM10017581_016380</name>
</gene>
<sequence length="45" mass="4284">MIAGAGAAASCWIGWDVAALLTLETAAGLGLAVAGGPPDDEISSI</sequence>
<proteinExistence type="predicted"/>
<name>A0A9W6KEN3_9ACTN</name>
<dbReference type="EMBL" id="BSFP01000005">
    <property type="protein sequence ID" value="GLK99897.1"/>
    <property type="molecule type" value="Genomic_DNA"/>
</dbReference>
<dbReference type="Proteomes" id="UP001143480">
    <property type="component" value="Unassembled WGS sequence"/>
</dbReference>
<comment type="caution">
    <text evidence="1">The sequence shown here is derived from an EMBL/GenBank/DDBJ whole genome shotgun (WGS) entry which is preliminary data.</text>
</comment>
<protein>
    <submittedName>
        <fullName evidence="1">Uncharacterized protein</fullName>
    </submittedName>
</protein>
<dbReference type="AlphaFoldDB" id="A0A9W6KEN3"/>
<organism evidence="1 2">
    <name type="scientific">Dactylosporangium matsuzakiense</name>
    <dbReference type="NCBI Taxonomy" id="53360"/>
    <lineage>
        <taxon>Bacteria</taxon>
        <taxon>Bacillati</taxon>
        <taxon>Actinomycetota</taxon>
        <taxon>Actinomycetes</taxon>
        <taxon>Micromonosporales</taxon>
        <taxon>Micromonosporaceae</taxon>
        <taxon>Dactylosporangium</taxon>
    </lineage>
</organism>